<dbReference type="AlphaFoldDB" id="A0A0B8P1U6"/>
<name>A0A0B8P1U6_9VIBR</name>
<proteinExistence type="predicted"/>
<dbReference type="Proteomes" id="UP000031671">
    <property type="component" value="Unassembled WGS sequence"/>
</dbReference>
<reference evidence="1 2" key="1">
    <citation type="submission" date="2015-01" db="EMBL/GenBank/DDBJ databases">
        <title>Vibrio sp. C1 JCM 19231 whole genome shotgun sequence.</title>
        <authorList>
            <person name="Sawabe T."/>
            <person name="Meirelles P."/>
            <person name="Feng G."/>
            <person name="Sayaka M."/>
            <person name="Hattori M."/>
            <person name="Ohkuma M."/>
        </authorList>
    </citation>
    <scope>NUCLEOTIDE SEQUENCE [LARGE SCALE GENOMIC DNA]</scope>
    <source>
        <strain evidence="2">JCM 19231</strain>
    </source>
</reference>
<gene>
    <name evidence="1" type="ORF">JCM19231_2047</name>
</gene>
<organism evidence="1 2">
    <name type="scientific">Vibrio ishigakensis</name>
    <dbReference type="NCBI Taxonomy" id="1481914"/>
    <lineage>
        <taxon>Bacteria</taxon>
        <taxon>Pseudomonadati</taxon>
        <taxon>Pseudomonadota</taxon>
        <taxon>Gammaproteobacteria</taxon>
        <taxon>Vibrionales</taxon>
        <taxon>Vibrionaceae</taxon>
        <taxon>Vibrio</taxon>
    </lineage>
</organism>
<keyword evidence="2" id="KW-1185">Reference proteome</keyword>
<dbReference type="EMBL" id="BBRZ01000039">
    <property type="protein sequence ID" value="GAM56899.1"/>
    <property type="molecule type" value="Genomic_DNA"/>
</dbReference>
<sequence>MFFVNGMNTDRVGANKQRELLKKAFEAHIEGTVLENRVRYALALNPSEGFVLDLFEAFQQRSNVEKKEALRHLVEEANWVSDSAKDILQTQMEQAIEKAAQNPYVSKHVEMYNN</sequence>
<reference evidence="1 2" key="2">
    <citation type="submission" date="2015-01" db="EMBL/GenBank/DDBJ databases">
        <authorList>
            <consortium name="NBRP consortium"/>
            <person name="Sawabe T."/>
            <person name="Meirelles P."/>
            <person name="Feng G."/>
            <person name="Sayaka M."/>
            <person name="Hattori M."/>
            <person name="Ohkuma M."/>
        </authorList>
    </citation>
    <scope>NUCLEOTIDE SEQUENCE [LARGE SCALE GENOMIC DNA]</scope>
    <source>
        <strain evidence="2">JCM 19231</strain>
    </source>
</reference>
<protein>
    <submittedName>
        <fullName evidence="1">Uncharacterized protein</fullName>
    </submittedName>
</protein>
<comment type="caution">
    <text evidence="1">The sequence shown here is derived from an EMBL/GenBank/DDBJ whole genome shotgun (WGS) entry which is preliminary data.</text>
</comment>
<evidence type="ECO:0000313" key="1">
    <source>
        <dbReference type="EMBL" id="GAM56899.1"/>
    </source>
</evidence>
<evidence type="ECO:0000313" key="2">
    <source>
        <dbReference type="Proteomes" id="UP000031671"/>
    </source>
</evidence>
<accession>A0A0B8P1U6</accession>